<keyword evidence="1" id="KW-0812">Transmembrane</keyword>
<dbReference type="InParanoid" id="G5CBB4"/>
<dbReference type="Proteomes" id="UP000006813">
    <property type="component" value="Unassembled WGS sequence"/>
</dbReference>
<dbReference type="EMBL" id="JH204766">
    <property type="protein sequence ID" value="EHB18825.1"/>
    <property type="molecule type" value="Genomic_DNA"/>
</dbReference>
<evidence type="ECO:0000313" key="2">
    <source>
        <dbReference type="EMBL" id="EHB18825.1"/>
    </source>
</evidence>
<gene>
    <name evidence="2" type="ORF">GW7_00701</name>
</gene>
<evidence type="ECO:0008006" key="4">
    <source>
        <dbReference type="Google" id="ProtNLM"/>
    </source>
</evidence>
<dbReference type="FunCoup" id="G5CBB4">
    <property type="interactions" value="326"/>
</dbReference>
<proteinExistence type="predicted"/>
<accession>G5CBB4</accession>
<dbReference type="InterPro" id="IPR038831">
    <property type="entry name" value="SMIM26"/>
</dbReference>
<feature type="transmembrane region" description="Helical" evidence="1">
    <location>
        <begin position="15"/>
        <end position="32"/>
    </location>
</feature>
<keyword evidence="1" id="KW-1133">Transmembrane helix</keyword>
<dbReference type="AlphaFoldDB" id="G5CBB4"/>
<dbReference type="PANTHER" id="PTHR40386">
    <property type="entry name" value="SMALL INTEGRAL MEMBRANE PROTEIN 26"/>
    <property type="match status" value="1"/>
</dbReference>
<organism evidence="2 3">
    <name type="scientific">Heterocephalus glaber</name>
    <name type="common">Naked mole rat</name>
    <dbReference type="NCBI Taxonomy" id="10181"/>
    <lineage>
        <taxon>Eukaryota</taxon>
        <taxon>Metazoa</taxon>
        <taxon>Chordata</taxon>
        <taxon>Craniata</taxon>
        <taxon>Vertebrata</taxon>
        <taxon>Euteleostomi</taxon>
        <taxon>Mammalia</taxon>
        <taxon>Eutheria</taxon>
        <taxon>Euarchontoglires</taxon>
        <taxon>Glires</taxon>
        <taxon>Rodentia</taxon>
        <taxon>Hystricomorpha</taxon>
        <taxon>Bathyergidae</taxon>
        <taxon>Heterocephalus</taxon>
    </lineage>
</organism>
<dbReference type="PANTHER" id="PTHR40386:SF1">
    <property type="entry name" value="SMALL INTEGRAL MEMBRANE PROTEIN 26"/>
    <property type="match status" value="1"/>
</dbReference>
<reference evidence="2 3" key="1">
    <citation type="journal article" date="2011" name="Nature">
        <title>Genome sequencing reveals insights into physiology and longevity of the naked mole rat.</title>
        <authorList>
            <person name="Kim E.B."/>
            <person name="Fang X."/>
            <person name="Fushan A.A."/>
            <person name="Huang Z."/>
            <person name="Lobanov A.V."/>
            <person name="Han L."/>
            <person name="Marino S.M."/>
            <person name="Sun X."/>
            <person name="Turanov A.A."/>
            <person name="Yang P."/>
            <person name="Yim S.H."/>
            <person name="Zhao X."/>
            <person name="Kasaikina M.V."/>
            <person name="Stoletzki N."/>
            <person name="Peng C."/>
            <person name="Polak P."/>
            <person name="Xiong Z."/>
            <person name="Kiezun A."/>
            <person name="Zhu Y."/>
            <person name="Chen Y."/>
            <person name="Kryukov G.V."/>
            <person name="Zhang Q."/>
            <person name="Peshkin L."/>
            <person name="Yang L."/>
            <person name="Bronson R.T."/>
            <person name="Buffenstein R."/>
            <person name="Wang B."/>
            <person name="Han C."/>
            <person name="Li Q."/>
            <person name="Chen L."/>
            <person name="Zhao W."/>
            <person name="Sunyaev S.R."/>
            <person name="Park T.J."/>
            <person name="Zhang G."/>
            <person name="Wang J."/>
            <person name="Gladyshev V.N."/>
        </authorList>
    </citation>
    <scope>NUCLEOTIDE SEQUENCE [LARGE SCALE GENOMIC DNA]</scope>
</reference>
<name>G5CBB4_HETGA</name>
<dbReference type="STRING" id="10181.G5CBB4"/>
<keyword evidence="1" id="KW-0472">Membrane</keyword>
<evidence type="ECO:0000313" key="3">
    <source>
        <dbReference type="Proteomes" id="UP000006813"/>
    </source>
</evidence>
<protein>
    <recommendedName>
        <fullName evidence="4">Small integral membrane protein 26</fullName>
    </recommendedName>
</protein>
<sequence length="96" mass="10991">MQPQRAVSGYRKLSMVYGLGSWTLLGSVLYFYGKKRKLSEGYEVEQKDLPRSEIAPEPSKGFYVETVVLYSEDYVPLSDRIRDFVKKWTGDSGSEP</sequence>
<evidence type="ECO:0000256" key="1">
    <source>
        <dbReference type="SAM" id="Phobius"/>
    </source>
</evidence>